<dbReference type="Proteomes" id="UP000001542">
    <property type="component" value="Unassembled WGS sequence"/>
</dbReference>
<protein>
    <recommendedName>
        <fullName evidence="1">Initiator binding domain-containing protein</fullName>
    </recommendedName>
</protein>
<reference evidence="2" key="2">
    <citation type="journal article" date="2007" name="Science">
        <title>Draft genome sequence of the sexually transmitted pathogen Trichomonas vaginalis.</title>
        <authorList>
            <person name="Carlton J.M."/>
            <person name="Hirt R.P."/>
            <person name="Silva J.C."/>
            <person name="Delcher A.L."/>
            <person name="Schatz M."/>
            <person name="Zhao Q."/>
            <person name="Wortman J.R."/>
            <person name="Bidwell S.L."/>
            <person name="Alsmark U.C.M."/>
            <person name="Besteiro S."/>
            <person name="Sicheritz-Ponten T."/>
            <person name="Noel C.J."/>
            <person name="Dacks J.B."/>
            <person name="Foster P.G."/>
            <person name="Simillion C."/>
            <person name="Van de Peer Y."/>
            <person name="Miranda-Saavedra D."/>
            <person name="Barton G.J."/>
            <person name="Westrop G.D."/>
            <person name="Mueller S."/>
            <person name="Dessi D."/>
            <person name="Fiori P.L."/>
            <person name="Ren Q."/>
            <person name="Paulsen I."/>
            <person name="Zhang H."/>
            <person name="Bastida-Corcuera F.D."/>
            <person name="Simoes-Barbosa A."/>
            <person name="Brown M.T."/>
            <person name="Hayes R.D."/>
            <person name="Mukherjee M."/>
            <person name="Okumura C.Y."/>
            <person name="Schneider R."/>
            <person name="Smith A.J."/>
            <person name="Vanacova S."/>
            <person name="Villalvazo M."/>
            <person name="Haas B.J."/>
            <person name="Pertea M."/>
            <person name="Feldblyum T.V."/>
            <person name="Utterback T.R."/>
            <person name="Shu C.L."/>
            <person name="Osoegawa K."/>
            <person name="de Jong P.J."/>
            <person name="Hrdy I."/>
            <person name="Horvathova L."/>
            <person name="Zubacova Z."/>
            <person name="Dolezal P."/>
            <person name="Malik S.B."/>
            <person name="Logsdon J.M. Jr."/>
            <person name="Henze K."/>
            <person name="Gupta A."/>
            <person name="Wang C.C."/>
            <person name="Dunne R.L."/>
            <person name="Upcroft J.A."/>
            <person name="Upcroft P."/>
            <person name="White O."/>
            <person name="Salzberg S.L."/>
            <person name="Tang P."/>
            <person name="Chiu C.-H."/>
            <person name="Lee Y.-S."/>
            <person name="Embley T.M."/>
            <person name="Coombs G.H."/>
            <person name="Mottram J.C."/>
            <person name="Tachezy J."/>
            <person name="Fraser-Liggett C.M."/>
            <person name="Johnson P.J."/>
        </authorList>
    </citation>
    <scope>NUCLEOTIDE SEQUENCE [LARGE SCALE GENOMIC DNA]</scope>
    <source>
        <strain evidence="2">G3</strain>
    </source>
</reference>
<dbReference type="RefSeq" id="XP_001581884.1">
    <property type="nucleotide sequence ID" value="XM_001581834.1"/>
</dbReference>
<reference evidence="2" key="1">
    <citation type="submission" date="2006-10" db="EMBL/GenBank/DDBJ databases">
        <authorList>
            <person name="Amadeo P."/>
            <person name="Zhao Q."/>
            <person name="Wortman J."/>
            <person name="Fraser-Liggett C."/>
            <person name="Carlton J."/>
        </authorList>
    </citation>
    <scope>NUCLEOTIDE SEQUENCE</scope>
    <source>
        <strain evidence="2">G3</strain>
    </source>
</reference>
<dbReference type="InterPro" id="IPR036388">
    <property type="entry name" value="WH-like_DNA-bd_sf"/>
</dbReference>
<organism evidence="2 3">
    <name type="scientific">Trichomonas vaginalis (strain ATCC PRA-98 / G3)</name>
    <dbReference type="NCBI Taxonomy" id="412133"/>
    <lineage>
        <taxon>Eukaryota</taxon>
        <taxon>Metamonada</taxon>
        <taxon>Parabasalia</taxon>
        <taxon>Trichomonadida</taxon>
        <taxon>Trichomonadidae</taxon>
        <taxon>Trichomonas</taxon>
    </lineage>
</organism>
<dbReference type="VEuPathDB" id="TrichDB:TVAGG3_0564830"/>
<name>A2DFH0_TRIV3</name>
<feature type="domain" description="Initiator binding" evidence="1">
    <location>
        <begin position="159"/>
        <end position="254"/>
    </location>
</feature>
<proteinExistence type="predicted"/>
<dbReference type="VEuPathDB" id="TrichDB:TVAG_437240"/>
<dbReference type="KEGG" id="tva:5466445"/>
<dbReference type="Pfam" id="PF10416">
    <property type="entry name" value="IBD"/>
    <property type="match status" value="1"/>
</dbReference>
<dbReference type="AlphaFoldDB" id="A2DFH0"/>
<evidence type="ECO:0000259" key="1">
    <source>
        <dbReference type="Pfam" id="PF10416"/>
    </source>
</evidence>
<dbReference type="InterPro" id="IPR018845">
    <property type="entry name" value="Initiator-bd"/>
</dbReference>
<evidence type="ECO:0000313" key="2">
    <source>
        <dbReference type="EMBL" id="EAY20898.1"/>
    </source>
</evidence>
<evidence type="ECO:0000313" key="3">
    <source>
        <dbReference type="Proteomes" id="UP000001542"/>
    </source>
</evidence>
<gene>
    <name evidence="2" type="ORF">TVAG_437240</name>
</gene>
<dbReference type="InParanoid" id="A2DFH0"/>
<keyword evidence="3" id="KW-1185">Reference proteome</keyword>
<accession>A2DFH0</accession>
<dbReference type="Gene3D" id="1.10.10.10">
    <property type="entry name" value="Winged helix-like DNA-binding domain superfamily/Winged helix DNA-binding domain"/>
    <property type="match status" value="1"/>
</dbReference>
<dbReference type="EMBL" id="DS113194">
    <property type="protein sequence ID" value="EAY20898.1"/>
    <property type="molecule type" value="Genomic_DNA"/>
</dbReference>
<sequence length="300" mass="34929">MKSFMSCYQEIRFTRRRSPTVSDHQIKNSAPLFIFSEEVQDETDELYGNNTFFCLDDNDTDSFSSPSINFHRRTPTAPNLIHLTTNEKSTILKRPIQPIFENNDNISLFPESFQPTPKPEDFCVSPCEASEEFSSLVNDKNITFSPRELGFIPRRFWPNERILLRDLVTDYFRADPSPNSRFSHKLYNALQIVKKDPFYFLLFGVEWMNETVLKVNGPLFSCVLGLQNYKYNLFSQNGQMSIHGFIELNEKDALAYCNAETLQDIDFNDFRLFLHKDGIFNANSNENDILSCRWARAKRG</sequence>